<dbReference type="InterPro" id="IPR032710">
    <property type="entry name" value="NTF2-like_dom_sf"/>
</dbReference>
<proteinExistence type="predicted"/>
<accession>A0A652LA61</accession>
<dbReference type="EMBL" id="RDBM01000020">
    <property type="protein sequence ID" value="TXS32972.1"/>
    <property type="molecule type" value="Genomic_DNA"/>
</dbReference>
<reference evidence="1" key="1">
    <citation type="submission" date="2018-10" db="EMBL/GenBank/DDBJ databases">
        <authorList>
            <person name="Hariharan J."/>
            <person name="Choudoir M.J."/>
            <person name="Diebold P."/>
            <person name="Panke-Buisse K."/>
            <person name="Campbell A.N."/>
            <person name="Buckley D.H."/>
        </authorList>
    </citation>
    <scope>NUCLEOTIDE SEQUENCE</scope>
    <source>
        <strain evidence="1">Gb1</strain>
    </source>
</reference>
<dbReference type="Gene3D" id="3.10.450.50">
    <property type="match status" value="2"/>
</dbReference>
<name>A0A652LA61_9ACTN</name>
<dbReference type="AlphaFoldDB" id="A0A652LA61"/>
<organism evidence="1">
    <name type="scientific">Streptomyces sp. gb1(2016)</name>
    <dbReference type="NCBI Taxonomy" id="1828321"/>
    <lineage>
        <taxon>Bacteria</taxon>
        <taxon>Bacillati</taxon>
        <taxon>Actinomycetota</taxon>
        <taxon>Actinomycetes</taxon>
        <taxon>Kitasatosporales</taxon>
        <taxon>Streptomycetaceae</taxon>
        <taxon>Streptomyces</taxon>
    </lineage>
</organism>
<comment type="caution">
    <text evidence="1">The sequence shown here is derived from an EMBL/GenBank/DDBJ whole genome shotgun (WGS) entry which is preliminary data.</text>
</comment>
<protein>
    <submittedName>
        <fullName evidence="1">Uncharacterized protein</fullName>
    </submittedName>
</protein>
<dbReference type="SUPFAM" id="SSF54427">
    <property type="entry name" value="NTF2-like"/>
    <property type="match status" value="2"/>
</dbReference>
<evidence type="ECO:0000313" key="1">
    <source>
        <dbReference type="EMBL" id="TXS32972.1"/>
    </source>
</evidence>
<gene>
    <name evidence="1" type="ORF">EAO74_05265</name>
</gene>
<sequence length="294" mass="31640">MGQVPGIHSAVDASHATPALAERLVRYFRCKSAQDLEGTMALFAQRPCTYIDATLGWDLGSWAEIHAFFAQYMPGWPAHSASYPVRILGDLRSAVVFFTDTAGLFGPSELRLAGAVDMRSGLITRQVDYWDGRHFGVDNLASLQVPVDQFPTDFGETTVRGSTSAVMRGVVHDLADALHRGDGTAAARLFAPGAVFEDAPAHIRIEGPRSIGDYLTATAELLPYVGMGAGVRHVLGNELGGGYEFTSASGPVPRGIIGLELDRWRQISRLTAVWDGSLVDDAVLLSLAEKAIER</sequence>
<dbReference type="RefSeq" id="WP_147982829.1">
    <property type="nucleotide sequence ID" value="NZ_RDBM01000020.1"/>
</dbReference>